<evidence type="ECO:0000256" key="3">
    <source>
        <dbReference type="ARBA" id="ARBA00022741"/>
    </source>
</evidence>
<dbReference type="InterPro" id="IPR011611">
    <property type="entry name" value="PfkB_dom"/>
</dbReference>
<evidence type="ECO:0000259" key="7">
    <source>
        <dbReference type="Pfam" id="PF00294"/>
    </source>
</evidence>
<evidence type="ECO:0000256" key="1">
    <source>
        <dbReference type="ARBA" id="ARBA00010688"/>
    </source>
</evidence>
<keyword evidence="9" id="KW-1185">Reference proteome</keyword>
<dbReference type="Pfam" id="PF00294">
    <property type="entry name" value="PfkB"/>
    <property type="match status" value="1"/>
</dbReference>
<dbReference type="EMBL" id="JAAATX020000002">
    <property type="protein sequence ID" value="MBU9696977.1"/>
    <property type="molecule type" value="Genomic_DNA"/>
</dbReference>
<dbReference type="Gene3D" id="2.20.150.10">
    <property type="entry name" value="putative 5-dehydro-2- deoxygluconokinase"/>
    <property type="match status" value="1"/>
</dbReference>
<comment type="caution">
    <text evidence="8">The sequence shown here is derived from an EMBL/GenBank/DDBJ whole genome shotgun (WGS) entry which is preliminary data.</text>
</comment>
<dbReference type="GO" id="GO:0047590">
    <property type="term" value="F:5-dehydro-2-deoxygluconokinase activity"/>
    <property type="evidence" value="ECO:0007669"/>
    <property type="project" value="UniProtKB-EC"/>
</dbReference>
<name>A0ABS6J0Q5_9RHOB</name>
<comment type="similarity">
    <text evidence="1">Belongs to the carbohydrate kinase PfkB family.</text>
</comment>
<dbReference type="PANTHER" id="PTHR43085:SF49">
    <property type="entry name" value="5-DEHYDRO-2-DEOXYGLUCONOKINASE"/>
    <property type="match status" value="1"/>
</dbReference>
<evidence type="ECO:0000256" key="2">
    <source>
        <dbReference type="ARBA" id="ARBA00022679"/>
    </source>
</evidence>
<dbReference type="NCBIfam" id="TIGR04382">
    <property type="entry name" value="myo_inos_iolC_N"/>
    <property type="match status" value="1"/>
</dbReference>
<dbReference type="PANTHER" id="PTHR43085">
    <property type="entry name" value="HEXOKINASE FAMILY MEMBER"/>
    <property type="match status" value="1"/>
</dbReference>
<evidence type="ECO:0000256" key="6">
    <source>
        <dbReference type="SAM" id="MobiDB-lite"/>
    </source>
</evidence>
<dbReference type="CDD" id="cd01166">
    <property type="entry name" value="KdgK"/>
    <property type="match status" value="1"/>
</dbReference>
<feature type="region of interest" description="Disordered" evidence="6">
    <location>
        <begin position="316"/>
        <end position="336"/>
    </location>
</feature>
<dbReference type="Proteomes" id="UP000731907">
    <property type="component" value="Unassembled WGS sequence"/>
</dbReference>
<evidence type="ECO:0000313" key="9">
    <source>
        <dbReference type="Proteomes" id="UP000731907"/>
    </source>
</evidence>
<protein>
    <submittedName>
        <fullName evidence="8">5-dehydro-2-deoxygluconokinase</fullName>
        <ecNumber evidence="8">2.7.1.92</ecNumber>
    </submittedName>
</protein>
<keyword evidence="4" id="KW-0418">Kinase</keyword>
<evidence type="ECO:0000256" key="5">
    <source>
        <dbReference type="ARBA" id="ARBA00022840"/>
    </source>
</evidence>
<evidence type="ECO:0000313" key="8">
    <source>
        <dbReference type="EMBL" id="MBU9696977.1"/>
    </source>
</evidence>
<organism evidence="8 9">
    <name type="scientific">Paragemmobacter amnigenus</name>
    <dbReference type="NCBI Taxonomy" id="2852097"/>
    <lineage>
        <taxon>Bacteria</taxon>
        <taxon>Pseudomonadati</taxon>
        <taxon>Pseudomonadota</taxon>
        <taxon>Alphaproteobacteria</taxon>
        <taxon>Rhodobacterales</taxon>
        <taxon>Paracoccaceae</taxon>
        <taxon>Paragemmobacter</taxon>
    </lineage>
</organism>
<keyword evidence="5" id="KW-0067">ATP-binding</keyword>
<feature type="compositionally biased region" description="Basic and acidic residues" evidence="6">
    <location>
        <begin position="326"/>
        <end position="336"/>
    </location>
</feature>
<accession>A0ABS6J0Q5</accession>
<keyword evidence="2 8" id="KW-0808">Transferase</keyword>
<dbReference type="RefSeq" id="WP_161761035.1">
    <property type="nucleotide sequence ID" value="NZ_JAAATX020000002.1"/>
</dbReference>
<feature type="domain" description="Carbohydrate kinase PfkB" evidence="7">
    <location>
        <begin position="13"/>
        <end position="309"/>
    </location>
</feature>
<evidence type="ECO:0000256" key="4">
    <source>
        <dbReference type="ARBA" id="ARBA00022777"/>
    </source>
</evidence>
<dbReference type="InterPro" id="IPR002139">
    <property type="entry name" value="Ribo/fructo_kinase"/>
</dbReference>
<dbReference type="InterPro" id="IPR023314">
    <property type="entry name" value="Myo_inos_IolC-like_sf"/>
</dbReference>
<gene>
    <name evidence="8" type="primary">iolC</name>
    <name evidence="8" type="ORF">GU927_003855</name>
</gene>
<dbReference type="Gene3D" id="3.40.1190.20">
    <property type="match status" value="1"/>
</dbReference>
<dbReference type="InterPro" id="IPR050306">
    <property type="entry name" value="PfkB_Carbo_kinase"/>
</dbReference>
<dbReference type="PRINTS" id="PR00990">
    <property type="entry name" value="RIBOKINASE"/>
</dbReference>
<reference evidence="8 9" key="1">
    <citation type="submission" date="2021-06" db="EMBL/GenBank/DDBJ databases">
        <title>Rhodobacteraceae bacterium strain HSP-20.</title>
        <authorList>
            <person name="Chen W.-M."/>
        </authorList>
    </citation>
    <scope>NUCLEOTIDE SEQUENCE [LARGE SCALE GENOMIC DNA]</scope>
    <source>
        <strain evidence="8 9">HSP-20</strain>
    </source>
</reference>
<dbReference type="SUPFAM" id="SSF53613">
    <property type="entry name" value="Ribokinase-like"/>
    <property type="match status" value="1"/>
</dbReference>
<sequence>MPDLSRLSGGSFLVLGRAGMDLYADPPGTRSHEATRFTTALGGSSANIAVALVRQGARAALVTCVSDDAIGRFVLDQLDRYGIDRRHVRITRDETRTSLALVETRIEDHQSVIYRNAAADFAMSVADVEAVDYAAYSALVATGTVLAAEPSRGATVRAFDLARAAGLPLVLDIDYRPYSWPSAAVASQCYTRAAALCDVIVGNDVEFGFLAGDPARGLDAARRLVQQGARLVIYKMGEDGAITLTPEGEFATGIFPTAALKPTGAGDSFLGCLLAALMRGLPLHEAVLRGSAAAAMVVARVGCAPAMPDRAELDHFLATHPGPTSPRKDADAHSAP</sequence>
<keyword evidence="3" id="KW-0547">Nucleotide-binding</keyword>
<proteinExistence type="inferred from homology"/>
<dbReference type="EC" id="2.7.1.92" evidence="8"/>
<dbReference type="InterPro" id="IPR030830">
    <property type="entry name" value="Myo_inos_IolC"/>
</dbReference>
<dbReference type="InterPro" id="IPR029056">
    <property type="entry name" value="Ribokinase-like"/>
</dbReference>